<dbReference type="SUPFAM" id="SSF55166">
    <property type="entry name" value="Hedgehog/DD-peptidase"/>
    <property type="match status" value="1"/>
</dbReference>
<keyword evidence="4" id="KW-0479">Metal-binding</keyword>
<proteinExistence type="inferred from homology"/>
<dbReference type="GO" id="GO:0008237">
    <property type="term" value="F:metallopeptidase activity"/>
    <property type="evidence" value="ECO:0007669"/>
    <property type="project" value="UniProtKB-KW"/>
</dbReference>
<evidence type="ECO:0000256" key="5">
    <source>
        <dbReference type="ARBA" id="ARBA00022729"/>
    </source>
</evidence>
<evidence type="ECO:0000256" key="7">
    <source>
        <dbReference type="ARBA" id="ARBA00022833"/>
    </source>
</evidence>
<evidence type="ECO:0000256" key="8">
    <source>
        <dbReference type="ARBA" id="ARBA00023049"/>
    </source>
</evidence>
<dbReference type="Pfam" id="PF05951">
    <property type="entry name" value="Peptidase_M15_2"/>
    <property type="match status" value="1"/>
</dbReference>
<dbReference type="GO" id="GO:0046872">
    <property type="term" value="F:metal ion binding"/>
    <property type="evidence" value="ECO:0007669"/>
    <property type="project" value="UniProtKB-KW"/>
</dbReference>
<dbReference type="InterPro" id="IPR010275">
    <property type="entry name" value="MepK"/>
</dbReference>
<dbReference type="eggNOG" id="COG3108">
    <property type="taxonomic scope" value="Bacteria"/>
</dbReference>
<evidence type="ECO:0000313" key="13">
    <source>
        <dbReference type="Proteomes" id="UP000015347"/>
    </source>
</evidence>
<protein>
    <recommendedName>
        <fullName evidence="11">Murein endopeptidase K</fullName>
    </recommendedName>
</protein>
<dbReference type="GO" id="GO:0006508">
    <property type="term" value="P:proteolysis"/>
    <property type="evidence" value="ECO:0007669"/>
    <property type="project" value="UniProtKB-KW"/>
</dbReference>
<reference evidence="13" key="1">
    <citation type="journal article" date="2014" name="Stand. Genomic Sci.">
        <title>Genome sequence of the exopolysaccharide-producing Salipiger mucosus type strain (DSM 16094(T)), a moderately halophilic member of the Roseobacter clade.</title>
        <authorList>
            <person name="Riedel T."/>
            <person name="Spring S."/>
            <person name="Fiebig A."/>
            <person name="Petersen J."/>
            <person name="Kyrpides N.C."/>
            <person name="Goker M."/>
            <person name="Klenk H.P."/>
        </authorList>
    </citation>
    <scope>NUCLEOTIDE SEQUENCE [LARGE SCALE GENOMIC DNA]</scope>
    <source>
        <strain evidence="13">DSM 16094</strain>
    </source>
</reference>
<name>S9SCL1_9RHOB</name>
<gene>
    <name evidence="12" type="ORF">Salmuc_01749</name>
</gene>
<dbReference type="EMBL" id="APVH01000013">
    <property type="protein sequence ID" value="EPX83974.1"/>
    <property type="molecule type" value="Genomic_DNA"/>
</dbReference>
<dbReference type="PANTHER" id="PTHR37425:SF1">
    <property type="entry name" value="OUTER MEMBRANE PROTEIN"/>
    <property type="match status" value="1"/>
</dbReference>
<evidence type="ECO:0000256" key="3">
    <source>
        <dbReference type="ARBA" id="ARBA00022670"/>
    </source>
</evidence>
<evidence type="ECO:0000256" key="9">
    <source>
        <dbReference type="ARBA" id="ARBA00023316"/>
    </source>
</evidence>
<keyword evidence="6" id="KW-0378">Hydrolase</keyword>
<dbReference type="Gene3D" id="3.30.1380.10">
    <property type="match status" value="1"/>
</dbReference>
<dbReference type="STRING" id="1123237.Salmuc_01749"/>
<dbReference type="InterPro" id="IPR009045">
    <property type="entry name" value="Zn_M74/Hedgehog-like"/>
</dbReference>
<accession>S9SCL1</accession>
<evidence type="ECO:0000256" key="6">
    <source>
        <dbReference type="ARBA" id="ARBA00022801"/>
    </source>
</evidence>
<keyword evidence="7" id="KW-0862">Zinc</keyword>
<dbReference type="GO" id="GO:0071555">
    <property type="term" value="P:cell wall organization"/>
    <property type="evidence" value="ECO:0007669"/>
    <property type="project" value="UniProtKB-KW"/>
</dbReference>
<dbReference type="Proteomes" id="UP000015347">
    <property type="component" value="Unassembled WGS sequence"/>
</dbReference>
<dbReference type="AlphaFoldDB" id="S9SCL1"/>
<comment type="similarity">
    <text evidence="10">Belongs to the peptidase M15 family.</text>
</comment>
<evidence type="ECO:0000256" key="10">
    <source>
        <dbReference type="ARBA" id="ARBA00093448"/>
    </source>
</evidence>
<evidence type="ECO:0000313" key="12">
    <source>
        <dbReference type="EMBL" id="EPX83974.1"/>
    </source>
</evidence>
<comment type="cofactor">
    <cofactor evidence="1">
        <name>Zn(2+)</name>
        <dbReference type="ChEBI" id="CHEBI:29105"/>
    </cofactor>
</comment>
<dbReference type="PANTHER" id="PTHR37425">
    <property type="match status" value="1"/>
</dbReference>
<evidence type="ECO:0000256" key="1">
    <source>
        <dbReference type="ARBA" id="ARBA00001947"/>
    </source>
</evidence>
<evidence type="ECO:0000256" key="4">
    <source>
        <dbReference type="ARBA" id="ARBA00022723"/>
    </source>
</evidence>
<keyword evidence="3" id="KW-0645">Protease</keyword>
<keyword evidence="13" id="KW-1185">Reference proteome</keyword>
<sequence length="179" mass="19595">MINAAGLMAANTLLGIQPLHGGINDPATNRTLRLRRVATGERIELTYWRGNWYVPDALDKVSMFLRDPEQQSVTAVDPALLDFLHAILKHLAYDGTVTVFDATVSKETMRKRAQAPGTGYSVARERLHGFGRALDFTIPALGMSRVFEAASDLGRGGVGFLEGDNMVHIDTGEIVSWRA</sequence>
<evidence type="ECO:0000256" key="11">
    <source>
        <dbReference type="ARBA" id="ARBA00093666"/>
    </source>
</evidence>
<keyword evidence="5" id="KW-0732">Signal</keyword>
<organism evidence="12 13">
    <name type="scientific">Salipiger mucosus DSM 16094</name>
    <dbReference type="NCBI Taxonomy" id="1123237"/>
    <lineage>
        <taxon>Bacteria</taxon>
        <taxon>Pseudomonadati</taxon>
        <taxon>Pseudomonadota</taxon>
        <taxon>Alphaproteobacteria</taxon>
        <taxon>Rhodobacterales</taxon>
        <taxon>Roseobacteraceae</taxon>
        <taxon>Salipiger</taxon>
    </lineage>
</organism>
<comment type="caution">
    <text evidence="12">The sequence shown here is derived from an EMBL/GenBank/DDBJ whole genome shotgun (WGS) entry which is preliminary data.</text>
</comment>
<comment type="pathway">
    <text evidence="2">Cell wall biogenesis; cell wall polysaccharide biosynthesis.</text>
</comment>
<keyword evidence="9" id="KW-0961">Cell wall biogenesis/degradation</keyword>
<keyword evidence="8" id="KW-0482">Metalloprotease</keyword>
<evidence type="ECO:0000256" key="2">
    <source>
        <dbReference type="ARBA" id="ARBA00004776"/>
    </source>
</evidence>
<dbReference type="HOGENOM" id="CLU_080400_0_0_5"/>